<evidence type="ECO:0000256" key="1">
    <source>
        <dbReference type="SAM" id="SignalP"/>
    </source>
</evidence>
<keyword evidence="1" id="KW-0732">Signal</keyword>
<dbReference type="EMBL" id="BNDV01000013">
    <property type="protein sequence ID" value="GHI16169.1"/>
    <property type="molecule type" value="Genomic_DNA"/>
</dbReference>
<accession>A0ABQ3NTS7</accession>
<proteinExistence type="predicted"/>
<evidence type="ECO:0000313" key="3">
    <source>
        <dbReference type="Proteomes" id="UP000660554"/>
    </source>
</evidence>
<feature type="chain" id="PRO_5046969602" description="Lipoprotein" evidence="1">
    <location>
        <begin position="31"/>
        <end position="140"/>
    </location>
</feature>
<feature type="signal peptide" evidence="1">
    <location>
        <begin position="1"/>
        <end position="30"/>
    </location>
</feature>
<dbReference type="RefSeq" id="WP_030663613.1">
    <property type="nucleotide sequence ID" value="NZ_BMRU01000042.1"/>
</dbReference>
<reference evidence="3" key="1">
    <citation type="submission" date="2020-09" db="EMBL/GenBank/DDBJ databases">
        <title>Whole genome shotgun sequence of Streptomyces cinnamonensis NBRC 15873.</title>
        <authorList>
            <person name="Komaki H."/>
            <person name="Tamura T."/>
        </authorList>
    </citation>
    <scope>NUCLEOTIDE SEQUENCE [LARGE SCALE GENOMIC DNA]</scope>
    <source>
        <strain evidence="3">NBRC 15873</strain>
    </source>
</reference>
<evidence type="ECO:0008006" key="4">
    <source>
        <dbReference type="Google" id="ProtNLM"/>
    </source>
</evidence>
<name>A0ABQ3NTS7_STRVG</name>
<organism evidence="2 3">
    <name type="scientific">Streptomyces virginiae</name>
    <name type="common">Streptomyces cinnamonensis</name>
    <dbReference type="NCBI Taxonomy" id="1961"/>
    <lineage>
        <taxon>Bacteria</taxon>
        <taxon>Bacillati</taxon>
        <taxon>Actinomycetota</taxon>
        <taxon>Actinomycetes</taxon>
        <taxon>Kitasatosporales</taxon>
        <taxon>Streptomycetaceae</taxon>
        <taxon>Streptomyces</taxon>
    </lineage>
</organism>
<sequence length="140" mass="14287">MGTPFARGAGLCLAAAVVAFATTVAGPASAAFGKLQVVLGTPEGGSALTAPRKVIEDPVDDHCYTVKEVFPDAPEGSTFLSVHNANTNPIYIYETGTCSGAPVDTLGVGMNVSGRPLLSFKVKPGPEVPSVPSSFPTRQP</sequence>
<dbReference type="GeneID" id="86951664"/>
<evidence type="ECO:0000313" key="2">
    <source>
        <dbReference type="EMBL" id="GHI16169.1"/>
    </source>
</evidence>
<gene>
    <name evidence="2" type="ORF">Scinn_56320</name>
</gene>
<protein>
    <recommendedName>
        <fullName evidence="4">Lipoprotein</fullName>
    </recommendedName>
</protein>
<keyword evidence="3" id="KW-1185">Reference proteome</keyword>
<dbReference type="Proteomes" id="UP000660554">
    <property type="component" value="Unassembled WGS sequence"/>
</dbReference>
<comment type="caution">
    <text evidence="2">The sequence shown here is derived from an EMBL/GenBank/DDBJ whole genome shotgun (WGS) entry which is preliminary data.</text>
</comment>